<organism evidence="2 3">
    <name type="scientific">Mesorhabditis belari</name>
    <dbReference type="NCBI Taxonomy" id="2138241"/>
    <lineage>
        <taxon>Eukaryota</taxon>
        <taxon>Metazoa</taxon>
        <taxon>Ecdysozoa</taxon>
        <taxon>Nematoda</taxon>
        <taxon>Chromadorea</taxon>
        <taxon>Rhabditida</taxon>
        <taxon>Rhabditina</taxon>
        <taxon>Rhabditomorpha</taxon>
        <taxon>Rhabditoidea</taxon>
        <taxon>Rhabditidae</taxon>
        <taxon>Mesorhabditinae</taxon>
        <taxon>Mesorhabditis</taxon>
    </lineage>
</organism>
<evidence type="ECO:0000313" key="2">
    <source>
        <dbReference type="Proteomes" id="UP000887575"/>
    </source>
</evidence>
<proteinExistence type="predicted"/>
<dbReference type="Proteomes" id="UP000887575">
    <property type="component" value="Unassembled WGS sequence"/>
</dbReference>
<evidence type="ECO:0000313" key="3">
    <source>
        <dbReference type="WBParaSite" id="MBELARI_LOCUS10700"/>
    </source>
</evidence>
<reference evidence="3" key="1">
    <citation type="submission" date="2024-02" db="UniProtKB">
        <authorList>
            <consortium name="WormBaseParasite"/>
        </authorList>
    </citation>
    <scope>IDENTIFICATION</scope>
</reference>
<dbReference type="AlphaFoldDB" id="A0AAF3E9W1"/>
<protein>
    <submittedName>
        <fullName evidence="3">Uncharacterized protein</fullName>
    </submittedName>
</protein>
<feature type="region of interest" description="Disordered" evidence="1">
    <location>
        <begin position="1"/>
        <end position="115"/>
    </location>
</feature>
<name>A0AAF3E9W1_9BILA</name>
<sequence length="205" mass="23372">MALRLRRIHLRAKNKKSPKAKRITKKRKAKKNGTAKKTEANGNKRKIFAQKQAKTTKERGISHTKGKRKAASSSNGDSQARDTIAIEIEEPTSTSRLETKGDRGNGRGIGMENSHPPIRKVARLLPLHDNTLSRISTLVSLTSLHEKPEKEEKRIVRDDRKWMKEVAYREHLLRKNEPPPQSPPNYRITVVKGSIPRHHIHSEKT</sequence>
<dbReference type="WBParaSite" id="MBELARI_LOCUS10700">
    <property type="protein sequence ID" value="MBELARI_LOCUS10700"/>
    <property type="gene ID" value="MBELARI_LOCUS10700"/>
</dbReference>
<feature type="compositionally biased region" description="Basic residues" evidence="1">
    <location>
        <begin position="1"/>
        <end position="34"/>
    </location>
</feature>
<evidence type="ECO:0000256" key="1">
    <source>
        <dbReference type="SAM" id="MobiDB-lite"/>
    </source>
</evidence>
<accession>A0AAF3E9W1</accession>
<keyword evidence="2" id="KW-1185">Reference proteome</keyword>